<name>A0A1B8G8L5_9PEZI</name>
<dbReference type="Pfam" id="PF06985">
    <property type="entry name" value="HET"/>
    <property type="match status" value="1"/>
</dbReference>
<accession>A0A1B8G8L5</accession>
<dbReference type="Proteomes" id="UP000091956">
    <property type="component" value="Unassembled WGS sequence"/>
</dbReference>
<evidence type="ECO:0000313" key="3">
    <source>
        <dbReference type="EMBL" id="OBT92172.1"/>
    </source>
</evidence>
<dbReference type="InterPro" id="IPR010730">
    <property type="entry name" value="HET"/>
</dbReference>
<reference evidence="4" key="2">
    <citation type="journal article" date="2018" name="Nat. Commun.">
        <title>Extreme sensitivity to ultraviolet light in the fungal pathogen causing white-nose syndrome of bats.</title>
        <authorList>
            <person name="Palmer J.M."/>
            <person name="Drees K.P."/>
            <person name="Foster J.T."/>
            <person name="Lindner D.L."/>
        </authorList>
    </citation>
    <scope>NUCLEOTIDE SEQUENCE [LARGE SCALE GENOMIC DNA]</scope>
    <source>
        <strain evidence="4">UAMH 10579</strain>
    </source>
</reference>
<dbReference type="OrthoDB" id="3432935at2759"/>
<evidence type="ECO:0000259" key="2">
    <source>
        <dbReference type="Pfam" id="PF26640"/>
    </source>
</evidence>
<dbReference type="RefSeq" id="XP_018125905.1">
    <property type="nucleotide sequence ID" value="XM_018279463.2"/>
</dbReference>
<dbReference type="EMBL" id="KV460272">
    <property type="protein sequence ID" value="OBT92172.1"/>
    <property type="molecule type" value="Genomic_DNA"/>
</dbReference>
<reference evidence="3 4" key="1">
    <citation type="submission" date="2016-03" db="EMBL/GenBank/DDBJ databases">
        <title>Comparative genomics of Pseudogymnoascus destructans, the fungus causing white-nose syndrome of bats.</title>
        <authorList>
            <person name="Palmer J.M."/>
            <person name="Drees K.P."/>
            <person name="Foster J.T."/>
            <person name="Lindner D.L."/>
        </authorList>
    </citation>
    <scope>NUCLEOTIDE SEQUENCE [LARGE SCALE GENOMIC DNA]</scope>
    <source>
        <strain evidence="3 4">UAMH 10579</strain>
    </source>
</reference>
<dbReference type="Pfam" id="PF26640">
    <property type="entry name" value="DUF8212"/>
    <property type="match status" value="1"/>
</dbReference>
<feature type="domain" description="Heterokaryon incompatibility" evidence="1">
    <location>
        <begin position="22"/>
        <end position="111"/>
    </location>
</feature>
<dbReference type="AlphaFoldDB" id="A0A1B8G8L5"/>
<dbReference type="STRING" id="342668.A0A1B8G8L5"/>
<keyword evidence="4" id="KW-1185">Reference proteome</keyword>
<protein>
    <submittedName>
        <fullName evidence="3">Uncharacterized protein</fullName>
    </submittedName>
</protein>
<organism evidence="3 4">
    <name type="scientific">Pseudogymnoascus verrucosus</name>
    <dbReference type="NCBI Taxonomy" id="342668"/>
    <lineage>
        <taxon>Eukaryota</taxon>
        <taxon>Fungi</taxon>
        <taxon>Dikarya</taxon>
        <taxon>Ascomycota</taxon>
        <taxon>Pezizomycotina</taxon>
        <taxon>Leotiomycetes</taxon>
        <taxon>Thelebolales</taxon>
        <taxon>Thelebolaceae</taxon>
        <taxon>Pseudogymnoascus</taxon>
    </lineage>
</organism>
<proteinExistence type="predicted"/>
<feature type="domain" description="DUF8212" evidence="2">
    <location>
        <begin position="222"/>
        <end position="245"/>
    </location>
</feature>
<dbReference type="PANTHER" id="PTHR10622">
    <property type="entry name" value="HET DOMAIN-CONTAINING PROTEIN"/>
    <property type="match status" value="1"/>
</dbReference>
<dbReference type="InterPro" id="IPR058525">
    <property type="entry name" value="DUF8212"/>
</dbReference>
<evidence type="ECO:0000259" key="1">
    <source>
        <dbReference type="Pfam" id="PF06985"/>
    </source>
</evidence>
<dbReference type="PANTHER" id="PTHR10622:SF10">
    <property type="entry name" value="HET DOMAIN-CONTAINING PROTEIN"/>
    <property type="match status" value="1"/>
</dbReference>
<dbReference type="GeneID" id="28843442"/>
<gene>
    <name evidence="3" type="ORF">VE01_10056</name>
</gene>
<sequence>MRLINTTTLGMEIFFDGHEPPYAVLSHRWQDGEVSLQEMQNGTAVERPGYVKIVQACALAARDRLGYAWADTCCIDKTSSAELSVAINSMYRWYREAVVCYAFLSDVEDEDVEADAGAAVFANSAWFSRGWTLQELLAPSKVEFYNVSWHKIGTKATLATAIVAKTGIDMDALNGGDLAAFSIARRMSWAAGRETTVPEDTAYCLFGLFGVNMPMLYGEGQRAFIRLQEEIMKHSADHSLFAWSSNEPGARGLLARSPADFVGCADIVVTRERWNKTPYTVTNLGLSIQLPMLPWAMETYLAVLDCERAGVPDSRVGIFLRLLPQADQHARVALEGDDRFVFREELAEKLMYRNVFVQQHLWGMTLEPQRFYGFHLRNFSSPIHTVTKTESEQVSLSTVDLATTQVAWDDEKRLLELPVGKNGTVGMITWARDEKNWEVLKFGFDNEFNPALQLGGDYRSPNRPFTMDPKSAEDWLDPSWMDGPAHSKYLHKADRLSGLHEEVFITEKRISIEEGEIGETGMRGWVIDILDHTPRYRRYQDLCEGCVNLSKPVRKFRMSS</sequence>
<evidence type="ECO:0000313" key="4">
    <source>
        <dbReference type="Proteomes" id="UP000091956"/>
    </source>
</evidence>